<evidence type="ECO:0000313" key="4">
    <source>
        <dbReference type="Proteomes" id="UP000319148"/>
    </source>
</evidence>
<gene>
    <name evidence="3" type="ORF">FIV46_17620</name>
</gene>
<dbReference type="AlphaFoldDB" id="A0A501PDD5"/>
<dbReference type="SMART" id="SM00972">
    <property type="entry name" value="SCPU"/>
    <property type="match status" value="1"/>
</dbReference>
<dbReference type="InterPro" id="IPR007893">
    <property type="entry name" value="Spore_coat_U/FanG"/>
</dbReference>
<feature type="signal peptide" evidence="1">
    <location>
        <begin position="1"/>
        <end position="27"/>
    </location>
</feature>
<comment type="caution">
    <text evidence="3">The sequence shown here is derived from an EMBL/GenBank/DDBJ whole genome shotgun (WGS) entry which is preliminary data.</text>
</comment>
<dbReference type="Pfam" id="PF05229">
    <property type="entry name" value="SCPU"/>
    <property type="match status" value="1"/>
</dbReference>
<evidence type="ECO:0000313" key="3">
    <source>
        <dbReference type="EMBL" id="TPD57914.1"/>
    </source>
</evidence>
<proteinExistence type="predicted"/>
<evidence type="ECO:0000256" key="1">
    <source>
        <dbReference type="SAM" id="SignalP"/>
    </source>
</evidence>
<dbReference type="OrthoDB" id="7478692at2"/>
<dbReference type="RefSeq" id="WP_139942230.1">
    <property type="nucleotide sequence ID" value="NZ_JBHSYP010000005.1"/>
</dbReference>
<evidence type="ECO:0000259" key="2">
    <source>
        <dbReference type="Pfam" id="PF05229"/>
    </source>
</evidence>
<keyword evidence="1" id="KW-0732">Signal</keyword>
<sequence length="167" mass="16977">MHRTFGDALKLISVLFISIIFCTPVKADTATTTFQVTSTVISSCGVSASDLAFGDYDIVAGTAIAGSTTVSVTCSSGTAYEIGLDAGLGAGATVTTRKMTNGGNTLSYSLYSDVSHTTVWGETTGVDTLSSSGTGAAQNFTVYGLINASQSVPTGSYSDTITVTVTF</sequence>
<keyword evidence="4" id="KW-1185">Reference proteome</keyword>
<dbReference type="InterPro" id="IPR053167">
    <property type="entry name" value="Spore_coat_component"/>
</dbReference>
<reference evidence="4" key="1">
    <citation type="submission" date="2019-06" db="EMBL/GenBank/DDBJ databases">
        <title>The complete genome of Emcibacter congregatus ZYLT.</title>
        <authorList>
            <person name="Zhao Z."/>
        </authorList>
    </citation>
    <scope>NUCLEOTIDE SEQUENCE [LARGE SCALE GENOMIC DNA]</scope>
    <source>
        <strain evidence="4">MCCC 1A06723</strain>
    </source>
</reference>
<feature type="chain" id="PRO_5021289611" evidence="1">
    <location>
        <begin position="28"/>
        <end position="167"/>
    </location>
</feature>
<protein>
    <submittedName>
        <fullName evidence="3">Spore coat U domain-containing protein</fullName>
    </submittedName>
</protein>
<dbReference type="EMBL" id="VFIY01000018">
    <property type="protein sequence ID" value="TPD57914.1"/>
    <property type="molecule type" value="Genomic_DNA"/>
</dbReference>
<accession>A0A501PDD5</accession>
<name>A0A501PDD5_9PROT</name>
<dbReference type="Proteomes" id="UP000319148">
    <property type="component" value="Unassembled WGS sequence"/>
</dbReference>
<feature type="domain" description="Spore coat protein U/FanG" evidence="2">
    <location>
        <begin position="30"/>
        <end position="164"/>
    </location>
</feature>
<dbReference type="PANTHER" id="PTHR37089">
    <property type="entry name" value="PROTEIN U-RELATED"/>
    <property type="match status" value="1"/>
</dbReference>
<dbReference type="PANTHER" id="PTHR37089:SF4">
    <property type="entry name" value="EXPORTED PROTEIN"/>
    <property type="match status" value="1"/>
</dbReference>
<organism evidence="3 4">
    <name type="scientific">Emcibacter nanhaiensis</name>
    <dbReference type="NCBI Taxonomy" id="1505037"/>
    <lineage>
        <taxon>Bacteria</taxon>
        <taxon>Pseudomonadati</taxon>
        <taxon>Pseudomonadota</taxon>
        <taxon>Alphaproteobacteria</taxon>
        <taxon>Emcibacterales</taxon>
        <taxon>Emcibacteraceae</taxon>
        <taxon>Emcibacter</taxon>
    </lineage>
</organism>